<comment type="similarity">
    <text evidence="1">Belongs to the class-II aminoacyl-tRNA synthetase family.</text>
</comment>
<dbReference type="InterPro" id="IPR045864">
    <property type="entry name" value="aa-tRNA-synth_II/BPL/LPL"/>
</dbReference>
<dbReference type="Gene3D" id="3.30.930.10">
    <property type="entry name" value="Bira Bifunctional Protein, Domain 2"/>
    <property type="match status" value="1"/>
</dbReference>
<evidence type="ECO:0000256" key="1">
    <source>
        <dbReference type="ARBA" id="ARBA00008226"/>
    </source>
</evidence>
<dbReference type="Pfam" id="PF00587">
    <property type="entry name" value="tRNA-synt_2b"/>
    <property type="match status" value="1"/>
</dbReference>
<dbReference type="GO" id="GO:0005524">
    <property type="term" value="F:ATP binding"/>
    <property type="evidence" value="ECO:0007669"/>
    <property type="project" value="InterPro"/>
</dbReference>
<dbReference type="GO" id="GO:0006435">
    <property type="term" value="P:threonyl-tRNA aminoacylation"/>
    <property type="evidence" value="ECO:0007669"/>
    <property type="project" value="InterPro"/>
</dbReference>
<evidence type="ECO:0000313" key="5">
    <source>
        <dbReference type="EMBL" id="OAF64070.1"/>
    </source>
</evidence>
<protein>
    <recommendedName>
        <fullName evidence="3">Threonyl-tRNA synthetase</fullName>
    </recommendedName>
</protein>
<evidence type="ECO:0000256" key="2">
    <source>
        <dbReference type="ARBA" id="ARBA00022917"/>
    </source>
</evidence>
<dbReference type="InterPro" id="IPR002314">
    <property type="entry name" value="aa-tRNA-synt_IIb"/>
</dbReference>
<dbReference type="Proteomes" id="UP000078046">
    <property type="component" value="Unassembled WGS sequence"/>
</dbReference>
<feature type="domain" description="Aminoacyl-tRNA synthetase class II (G/ P/ S/T)" evidence="4">
    <location>
        <begin position="133"/>
        <end position="206"/>
    </location>
</feature>
<reference evidence="5 6" key="1">
    <citation type="submission" date="2016-04" db="EMBL/GenBank/DDBJ databases">
        <title>The genome of Intoshia linei affirms orthonectids as highly simplified spiralians.</title>
        <authorList>
            <person name="Mikhailov K.V."/>
            <person name="Slusarev G.S."/>
            <person name="Nikitin M.A."/>
            <person name="Logacheva M.D."/>
            <person name="Penin A."/>
            <person name="Aleoshin V."/>
            <person name="Panchin Y.V."/>
        </authorList>
    </citation>
    <scope>NUCLEOTIDE SEQUENCE [LARGE SCALE GENOMIC DNA]</scope>
    <source>
        <strain evidence="5">Intl2013</strain>
        <tissue evidence="5">Whole animal</tissue>
    </source>
</reference>
<keyword evidence="6" id="KW-1185">Reference proteome</keyword>
<sequence length="208" mass="24906">MDHEEAMDVFWHLSAHIKGECVEMLYQAHVVHGPSQGNPNLDQLQKLYGISFKSCKELMEWKTFCEEAEIQSHRVIERHQQLFMFNDLSPKSAFFLPHGTHIYNRLVWFLRKIYWKRNYKVITPNHYDDNMFSFKVDNEMLSMKPMNCLLHCLIFKSRMRLWREVPLKIADFGALHRNEFSGALHGLTRVWRFAQYDAHIFCILNQLK</sequence>
<accession>A0A177AQI8</accession>
<dbReference type="SUPFAM" id="SSF55681">
    <property type="entry name" value="Class II aaRS and biotin synthetases"/>
    <property type="match status" value="1"/>
</dbReference>
<evidence type="ECO:0000313" key="6">
    <source>
        <dbReference type="Proteomes" id="UP000078046"/>
    </source>
</evidence>
<organism evidence="5 6">
    <name type="scientific">Intoshia linei</name>
    <dbReference type="NCBI Taxonomy" id="1819745"/>
    <lineage>
        <taxon>Eukaryota</taxon>
        <taxon>Metazoa</taxon>
        <taxon>Spiralia</taxon>
        <taxon>Lophotrochozoa</taxon>
        <taxon>Mesozoa</taxon>
        <taxon>Orthonectida</taxon>
        <taxon>Rhopaluridae</taxon>
        <taxon>Intoshia</taxon>
    </lineage>
</organism>
<feature type="non-terminal residue" evidence="5">
    <location>
        <position position="208"/>
    </location>
</feature>
<keyword evidence="2" id="KW-0648">Protein biosynthesis</keyword>
<dbReference type="PANTHER" id="PTHR11451:SF44">
    <property type="entry name" value="THREONINE--TRNA LIGASE, CHLOROPLASTIC_MITOCHONDRIAL 2"/>
    <property type="match status" value="1"/>
</dbReference>
<dbReference type="PRINTS" id="PR01047">
    <property type="entry name" value="TRNASYNTHTHR"/>
</dbReference>
<dbReference type="AlphaFoldDB" id="A0A177AQI8"/>
<evidence type="ECO:0000256" key="3">
    <source>
        <dbReference type="ARBA" id="ARBA00031900"/>
    </source>
</evidence>
<dbReference type="OrthoDB" id="5423599at2759"/>
<proteinExistence type="inferred from homology"/>
<evidence type="ECO:0000259" key="4">
    <source>
        <dbReference type="Pfam" id="PF00587"/>
    </source>
</evidence>
<gene>
    <name evidence="5" type="ORF">A3Q56_08222</name>
</gene>
<dbReference type="PANTHER" id="PTHR11451">
    <property type="entry name" value="THREONINE-TRNA LIGASE"/>
    <property type="match status" value="1"/>
</dbReference>
<dbReference type="GO" id="GO:0004829">
    <property type="term" value="F:threonine-tRNA ligase activity"/>
    <property type="evidence" value="ECO:0007669"/>
    <property type="project" value="InterPro"/>
</dbReference>
<comment type="caution">
    <text evidence="5">The sequence shown here is derived from an EMBL/GenBank/DDBJ whole genome shotgun (WGS) entry which is preliminary data.</text>
</comment>
<dbReference type="GO" id="GO:0005739">
    <property type="term" value="C:mitochondrion"/>
    <property type="evidence" value="ECO:0007669"/>
    <property type="project" value="TreeGrafter"/>
</dbReference>
<dbReference type="EMBL" id="LWCA01002162">
    <property type="protein sequence ID" value="OAF64070.1"/>
    <property type="molecule type" value="Genomic_DNA"/>
</dbReference>
<name>A0A177AQI8_9BILA</name>
<dbReference type="InterPro" id="IPR002320">
    <property type="entry name" value="Thr-tRNA-ligase_IIa"/>
</dbReference>